<feature type="transmembrane region" description="Helical" evidence="8">
    <location>
        <begin position="307"/>
        <end position="326"/>
    </location>
</feature>
<keyword evidence="9" id="KW-0732">Signal</keyword>
<feature type="chain" id="PRO_5006393281" evidence="9">
    <location>
        <begin position="22"/>
        <end position="821"/>
    </location>
</feature>
<keyword evidence="13" id="KW-1185">Reference proteome</keyword>
<dbReference type="InterPro" id="IPR052702">
    <property type="entry name" value="MscS-like_channel"/>
</dbReference>
<feature type="transmembrane region" description="Helical" evidence="8">
    <location>
        <begin position="332"/>
        <end position="350"/>
    </location>
</feature>
<feature type="transmembrane region" description="Helical" evidence="8">
    <location>
        <begin position="357"/>
        <end position="379"/>
    </location>
</feature>
<dbReference type="PANTHER" id="PTHR30347">
    <property type="entry name" value="POTASSIUM CHANNEL RELATED"/>
    <property type="match status" value="1"/>
</dbReference>
<evidence type="ECO:0000256" key="9">
    <source>
        <dbReference type="SAM" id="SignalP"/>
    </source>
</evidence>
<dbReference type="AlphaFoldDB" id="A0A0R0C0B8"/>
<dbReference type="PATRIC" id="fig|405444.3.peg.1871"/>
<keyword evidence="5 8" id="KW-1133">Transmembrane helix</keyword>
<feature type="transmembrane region" description="Helical" evidence="8">
    <location>
        <begin position="464"/>
        <end position="481"/>
    </location>
</feature>
<feature type="transmembrane region" description="Helical" evidence="8">
    <location>
        <begin position="425"/>
        <end position="444"/>
    </location>
</feature>
<dbReference type="InterPro" id="IPR011066">
    <property type="entry name" value="MscS_channel_C_sf"/>
</dbReference>
<dbReference type="Pfam" id="PF21082">
    <property type="entry name" value="MS_channel_3rd"/>
    <property type="match status" value="1"/>
</dbReference>
<protein>
    <submittedName>
        <fullName evidence="12">Mechanosensitive ion channel protein MscS</fullName>
    </submittedName>
</protein>
<feature type="domain" description="Mechanosensitive ion channel MscS" evidence="10">
    <location>
        <begin position="636"/>
        <end position="702"/>
    </location>
</feature>
<dbReference type="InterPro" id="IPR010920">
    <property type="entry name" value="LSM_dom_sf"/>
</dbReference>
<keyword evidence="6 8" id="KW-0472">Membrane</keyword>
<feature type="domain" description="Mechanosensitive ion channel MscS C-terminal" evidence="11">
    <location>
        <begin position="711"/>
        <end position="793"/>
    </location>
</feature>
<feature type="transmembrane region" description="Helical" evidence="8">
    <location>
        <begin position="385"/>
        <end position="405"/>
    </location>
</feature>
<name>A0A0R0C0B8_9GAMM</name>
<evidence type="ECO:0000256" key="5">
    <source>
        <dbReference type="ARBA" id="ARBA00022989"/>
    </source>
</evidence>
<comment type="caution">
    <text evidence="12">The sequence shown here is derived from an EMBL/GenBank/DDBJ whole genome shotgun (WGS) entry which is preliminary data.</text>
</comment>
<evidence type="ECO:0000256" key="6">
    <source>
        <dbReference type="ARBA" id="ARBA00023136"/>
    </source>
</evidence>
<feature type="transmembrane region" description="Helical" evidence="8">
    <location>
        <begin position="588"/>
        <end position="614"/>
    </location>
</feature>
<evidence type="ECO:0000256" key="7">
    <source>
        <dbReference type="SAM" id="MobiDB-lite"/>
    </source>
</evidence>
<evidence type="ECO:0000259" key="11">
    <source>
        <dbReference type="Pfam" id="PF21082"/>
    </source>
</evidence>
<dbReference type="InterPro" id="IPR011014">
    <property type="entry name" value="MscS_channel_TM-2"/>
</dbReference>
<organism evidence="12 13">
    <name type="scientific">Stenotrophomonas humi</name>
    <dbReference type="NCBI Taxonomy" id="405444"/>
    <lineage>
        <taxon>Bacteria</taxon>
        <taxon>Pseudomonadati</taxon>
        <taxon>Pseudomonadota</taxon>
        <taxon>Gammaproteobacteria</taxon>
        <taxon>Lysobacterales</taxon>
        <taxon>Lysobacteraceae</taxon>
        <taxon>Stenotrophomonas</taxon>
    </lineage>
</organism>
<keyword evidence="4 8" id="KW-0812">Transmembrane</keyword>
<evidence type="ECO:0000256" key="2">
    <source>
        <dbReference type="ARBA" id="ARBA00008017"/>
    </source>
</evidence>
<proteinExistence type="inferred from homology"/>
<dbReference type="Gene3D" id="3.30.70.100">
    <property type="match status" value="1"/>
</dbReference>
<evidence type="ECO:0000259" key="10">
    <source>
        <dbReference type="Pfam" id="PF00924"/>
    </source>
</evidence>
<feature type="compositionally biased region" description="Pro residues" evidence="7">
    <location>
        <begin position="807"/>
        <end position="821"/>
    </location>
</feature>
<evidence type="ECO:0000256" key="1">
    <source>
        <dbReference type="ARBA" id="ARBA00004651"/>
    </source>
</evidence>
<feature type="transmembrane region" description="Helical" evidence="8">
    <location>
        <begin position="620"/>
        <end position="642"/>
    </location>
</feature>
<feature type="signal peptide" evidence="9">
    <location>
        <begin position="1"/>
        <end position="21"/>
    </location>
</feature>
<keyword evidence="3" id="KW-1003">Cell membrane</keyword>
<comment type="similarity">
    <text evidence="2">Belongs to the MscS (TC 1.A.23) family.</text>
</comment>
<dbReference type="InterPro" id="IPR049278">
    <property type="entry name" value="MS_channel_C"/>
</dbReference>
<evidence type="ECO:0000313" key="13">
    <source>
        <dbReference type="Proteomes" id="UP000050864"/>
    </source>
</evidence>
<dbReference type="SUPFAM" id="SSF82861">
    <property type="entry name" value="Mechanosensitive channel protein MscS (YggB), transmembrane region"/>
    <property type="match status" value="1"/>
</dbReference>
<dbReference type="Proteomes" id="UP000050864">
    <property type="component" value="Unassembled WGS sequence"/>
</dbReference>
<dbReference type="Pfam" id="PF00924">
    <property type="entry name" value="MS_channel_2nd"/>
    <property type="match status" value="1"/>
</dbReference>
<feature type="transmembrane region" description="Helical" evidence="8">
    <location>
        <begin position="271"/>
        <end position="287"/>
    </location>
</feature>
<sequence length="821" mass="89631">MHWLRAVVFCFAAACCHVAHAQATNPPVPSTTVAPASPTAITPEPIDAALIVTRADTDERLAISAIELAGQPDPIIALASPLEAITRSVDQRRQALSPAQLRRVPIMRLESLDRHWQFDSKRFARWRDSLQIATTPYAEDAAELAQRRASWQATRQQPSAIPPLLLSRIDALITRLTEAEQALAGPLARQMELSARANAMEARLQSGHAAVTDAIGYLDHQLLQVDSPPLWQIDTDSPDQRAVASDALSSGLQIELEFSRAYQGEHRHTQFLFHAIQILLLPLLLWARRYGRRAEINNSIEAATQRVLARPWSTWLLMSTVAMLALEPDAPLLTLQAGMLFALIPVLRLLPPGSKRLLGDWPLVASLLYLLAGLGFFFLSSNVAFRLYTLVLTLVAMLLTGFVQWKAYRAGHARTTGRTGQLLRAAAWVAQGLFALSLLANIIGNRTLAEMLTNAIIDSAYFGLLLYVGIAVLLSLLHLLLSRPSLARYRLTRDHAPPLLSLLARLGVFVAIVGWMIYTMDSFRILRPTYAILGKVLSHEFSFGEFSLSLGHVLAFVAAITIAFWAARVTRLLLQDILQHGTSVSRGIGNSIASLASYAVLMLGVVIALSAAGFKGSQLALLFGALGVGIGFGLQNVVNNFVSGLILMFERPIQPGDVVEVGPINGRVRDIGMRSTRIKTFEGADVVVPNGTLLSEPLVNWTLLDRNRRMEVNVGVAYGSDPKQVLELLSRCAEQTPGVATEPAVVALFVGFGASSLDFSVRAWTRDYDHWLSIRSALVTSIHTALQEADIEIPYPQQDVHVRSLPTTPPVPSIDPPPATA</sequence>
<dbReference type="SUPFAM" id="SSF50182">
    <property type="entry name" value="Sm-like ribonucleoproteins"/>
    <property type="match status" value="1"/>
</dbReference>
<accession>A0A0R0C0B8</accession>
<evidence type="ECO:0000256" key="8">
    <source>
        <dbReference type="SAM" id="Phobius"/>
    </source>
</evidence>
<evidence type="ECO:0000313" key="12">
    <source>
        <dbReference type="EMBL" id="KRG63061.1"/>
    </source>
</evidence>
<feature type="transmembrane region" description="Helical" evidence="8">
    <location>
        <begin position="546"/>
        <end position="567"/>
    </location>
</feature>
<dbReference type="EMBL" id="LDJI01000026">
    <property type="protein sequence ID" value="KRG63061.1"/>
    <property type="molecule type" value="Genomic_DNA"/>
</dbReference>
<feature type="transmembrane region" description="Helical" evidence="8">
    <location>
        <begin position="502"/>
        <end position="520"/>
    </location>
</feature>
<gene>
    <name evidence="12" type="ORF">ABB26_13850</name>
</gene>
<evidence type="ECO:0000256" key="4">
    <source>
        <dbReference type="ARBA" id="ARBA00022692"/>
    </source>
</evidence>
<feature type="region of interest" description="Disordered" evidence="7">
    <location>
        <begin position="802"/>
        <end position="821"/>
    </location>
</feature>
<dbReference type="Gene3D" id="1.10.287.1260">
    <property type="match status" value="1"/>
</dbReference>
<dbReference type="SUPFAM" id="SSF82689">
    <property type="entry name" value="Mechanosensitive channel protein MscS (YggB), C-terminal domain"/>
    <property type="match status" value="1"/>
</dbReference>
<dbReference type="PANTHER" id="PTHR30347:SF1">
    <property type="entry name" value="MECHANOSENSITIVE CHANNEL MSCK"/>
    <property type="match status" value="1"/>
</dbReference>
<dbReference type="InterPro" id="IPR023408">
    <property type="entry name" value="MscS_beta-dom_sf"/>
</dbReference>
<dbReference type="GO" id="GO:0008381">
    <property type="term" value="F:mechanosensitive monoatomic ion channel activity"/>
    <property type="evidence" value="ECO:0007669"/>
    <property type="project" value="UniProtKB-ARBA"/>
</dbReference>
<dbReference type="Gene3D" id="2.30.30.60">
    <property type="match status" value="1"/>
</dbReference>
<dbReference type="GO" id="GO:0005886">
    <property type="term" value="C:plasma membrane"/>
    <property type="evidence" value="ECO:0007669"/>
    <property type="project" value="UniProtKB-SubCell"/>
</dbReference>
<evidence type="ECO:0000256" key="3">
    <source>
        <dbReference type="ARBA" id="ARBA00022475"/>
    </source>
</evidence>
<comment type="subcellular location">
    <subcellularLocation>
        <location evidence="1">Cell membrane</location>
        <topology evidence="1">Multi-pass membrane protein</topology>
    </subcellularLocation>
</comment>
<reference evidence="12 13" key="1">
    <citation type="submission" date="2015-05" db="EMBL/GenBank/DDBJ databases">
        <title>Genome sequencing and analysis of members of genus Stenotrophomonas.</title>
        <authorList>
            <person name="Patil P.P."/>
            <person name="Midha S."/>
            <person name="Patil P.B."/>
        </authorList>
    </citation>
    <scope>NUCLEOTIDE SEQUENCE [LARGE SCALE GENOMIC DNA]</scope>
    <source>
        <strain evidence="12 13">DSM 18929</strain>
    </source>
</reference>
<dbReference type="InterPro" id="IPR006685">
    <property type="entry name" value="MscS_channel_2nd"/>
</dbReference>